<name>A0ABP1Z4U1_THIA3</name>
<gene>
    <name evidence="1" type="ORF">THICB1_20043</name>
</gene>
<dbReference type="EMBL" id="CTRI01000012">
    <property type="protein sequence ID" value="CQR32004.1"/>
    <property type="molecule type" value="Genomic_DNA"/>
</dbReference>
<evidence type="ECO:0000313" key="2">
    <source>
        <dbReference type="Proteomes" id="UP000078599"/>
    </source>
</evidence>
<organism evidence="1 2">
    <name type="scientific">Thiomonas arsenitoxydans (strain DSM 22701 / CIP 110005 / 3As)</name>
    <dbReference type="NCBI Taxonomy" id="426114"/>
    <lineage>
        <taxon>Bacteria</taxon>
        <taxon>Pseudomonadati</taxon>
        <taxon>Pseudomonadota</taxon>
        <taxon>Betaproteobacteria</taxon>
        <taxon>Burkholderiales</taxon>
        <taxon>Thiomonas</taxon>
    </lineage>
</organism>
<evidence type="ECO:0000313" key="1">
    <source>
        <dbReference type="EMBL" id="CQR32004.1"/>
    </source>
</evidence>
<accession>A0ABP1Z4U1</accession>
<proteinExistence type="predicted"/>
<reference evidence="1 2" key="1">
    <citation type="submission" date="2015-03" db="EMBL/GenBank/DDBJ databases">
        <authorList>
            <person name="Regsiter A."/>
            <person name="william w."/>
        </authorList>
    </citation>
    <scope>NUCLEOTIDE SEQUENCE [LARGE SCALE GENOMIC DNA]</scope>
    <source>
        <strain evidence="1 2">CB1</strain>
    </source>
</reference>
<sequence>MRGGEHAPHRHAGGGRGCCRAYAGPRYIQTNPKAEWICHQQPNLSASSAPQSCSPCATLWARRWRHTSSSTQRKSHCSMRCGNLI</sequence>
<comment type="caution">
    <text evidence="1">The sequence shown here is derived from an EMBL/GenBank/DDBJ whole genome shotgun (WGS) entry which is preliminary data.</text>
</comment>
<protein>
    <submittedName>
        <fullName evidence="1">Uncharacterized protein</fullName>
    </submittedName>
</protein>
<dbReference type="Proteomes" id="UP000078599">
    <property type="component" value="Unassembled WGS sequence"/>
</dbReference>
<keyword evidence="2" id="KW-1185">Reference proteome</keyword>